<reference evidence="3" key="1">
    <citation type="journal article" date="2019" name="Int. J. Syst. Evol. Microbiol.">
        <title>The Global Catalogue of Microorganisms (GCM) 10K type strain sequencing project: providing services to taxonomists for standard genome sequencing and annotation.</title>
        <authorList>
            <consortium name="The Broad Institute Genomics Platform"/>
            <consortium name="The Broad Institute Genome Sequencing Center for Infectious Disease"/>
            <person name="Wu L."/>
            <person name="Ma J."/>
        </authorList>
    </citation>
    <scope>NUCLEOTIDE SEQUENCE [LARGE SCALE GENOMIC DNA]</scope>
    <source>
        <strain evidence="3">JCM 18303</strain>
    </source>
</reference>
<name>A0ABP9RCH8_9PSEU</name>
<feature type="compositionally biased region" description="Basic and acidic residues" evidence="1">
    <location>
        <begin position="61"/>
        <end position="76"/>
    </location>
</feature>
<sequence>MPCFSGLSDPKTVRHYRNCWQQAIDAGLAPSVKPGDRIDEPEMDWPPNPDPKLHAAGYENPEERATAIRRRAEELGGPRARSGRHQRAQHAARGRGDRH</sequence>
<comment type="caution">
    <text evidence="2">The sequence shown here is derived from an EMBL/GenBank/DDBJ whole genome shotgun (WGS) entry which is preliminary data.</text>
</comment>
<gene>
    <name evidence="2" type="ORF">GCM10023321_80410</name>
</gene>
<evidence type="ECO:0000313" key="3">
    <source>
        <dbReference type="Proteomes" id="UP001428817"/>
    </source>
</evidence>
<feature type="region of interest" description="Disordered" evidence="1">
    <location>
        <begin position="26"/>
        <end position="99"/>
    </location>
</feature>
<evidence type="ECO:0000313" key="2">
    <source>
        <dbReference type="EMBL" id="GAA5175097.1"/>
    </source>
</evidence>
<feature type="compositionally biased region" description="Basic residues" evidence="1">
    <location>
        <begin position="81"/>
        <end position="99"/>
    </location>
</feature>
<dbReference type="EMBL" id="BAABJP010000063">
    <property type="protein sequence ID" value="GAA5175097.1"/>
    <property type="molecule type" value="Genomic_DNA"/>
</dbReference>
<dbReference type="Proteomes" id="UP001428817">
    <property type="component" value="Unassembled WGS sequence"/>
</dbReference>
<protein>
    <submittedName>
        <fullName evidence="2">Uncharacterized protein</fullName>
    </submittedName>
</protein>
<keyword evidence="3" id="KW-1185">Reference proteome</keyword>
<accession>A0ABP9RCH8</accession>
<proteinExistence type="predicted"/>
<organism evidence="2 3">
    <name type="scientific">Pseudonocardia eucalypti</name>
    <dbReference type="NCBI Taxonomy" id="648755"/>
    <lineage>
        <taxon>Bacteria</taxon>
        <taxon>Bacillati</taxon>
        <taxon>Actinomycetota</taxon>
        <taxon>Actinomycetes</taxon>
        <taxon>Pseudonocardiales</taxon>
        <taxon>Pseudonocardiaceae</taxon>
        <taxon>Pseudonocardia</taxon>
    </lineage>
</organism>
<evidence type="ECO:0000256" key="1">
    <source>
        <dbReference type="SAM" id="MobiDB-lite"/>
    </source>
</evidence>